<keyword evidence="2" id="KW-0169">Cobalamin biosynthesis</keyword>
<evidence type="ECO:0000313" key="14">
    <source>
        <dbReference type="Proteomes" id="UP001595823"/>
    </source>
</evidence>
<dbReference type="Pfam" id="PF00590">
    <property type="entry name" value="TP_methylase"/>
    <property type="match status" value="1"/>
</dbReference>
<dbReference type="RefSeq" id="WP_380617504.1">
    <property type="nucleotide sequence ID" value="NZ_JBHSDK010000001.1"/>
</dbReference>
<dbReference type="NCBIfam" id="NF004790">
    <property type="entry name" value="PRK06136.1"/>
    <property type="match status" value="1"/>
</dbReference>
<dbReference type="InterPro" id="IPR036291">
    <property type="entry name" value="NAD(P)-bd_dom_sf"/>
</dbReference>
<proteinExistence type="predicted"/>
<evidence type="ECO:0000256" key="4">
    <source>
        <dbReference type="ARBA" id="ARBA00022679"/>
    </source>
</evidence>
<dbReference type="InterPro" id="IPR035996">
    <property type="entry name" value="4pyrrol_Methylase_sf"/>
</dbReference>
<dbReference type="PIRSF" id="PIRSF036426">
    <property type="entry name" value="Sirohaem_synth"/>
    <property type="match status" value="1"/>
</dbReference>
<name>A0ABV8TTH4_9ACTN</name>
<gene>
    <name evidence="13" type="primary">cobA</name>
    <name evidence="13" type="ORF">ACFPET_01000</name>
</gene>
<dbReference type="InterPro" id="IPR006367">
    <property type="entry name" value="Sirohaem_synthase_N"/>
</dbReference>
<organism evidence="13 14">
    <name type="scientific">Salininema proteolyticum</name>
    <dbReference type="NCBI Taxonomy" id="1607685"/>
    <lineage>
        <taxon>Bacteria</taxon>
        <taxon>Bacillati</taxon>
        <taxon>Actinomycetota</taxon>
        <taxon>Actinomycetes</taxon>
        <taxon>Glycomycetales</taxon>
        <taxon>Glycomycetaceae</taxon>
        <taxon>Salininema</taxon>
    </lineage>
</organism>
<dbReference type="Pfam" id="PF13241">
    <property type="entry name" value="NAD_binding_7"/>
    <property type="match status" value="1"/>
</dbReference>
<accession>A0ABV8TTH4</accession>
<comment type="caution">
    <text evidence="13">The sequence shown here is derived from an EMBL/GenBank/DDBJ whole genome shotgun (WGS) entry which is preliminary data.</text>
</comment>
<evidence type="ECO:0000256" key="3">
    <source>
        <dbReference type="ARBA" id="ARBA00022603"/>
    </source>
</evidence>
<evidence type="ECO:0000256" key="8">
    <source>
        <dbReference type="ARBA" id="ARBA00023239"/>
    </source>
</evidence>
<evidence type="ECO:0000256" key="10">
    <source>
        <dbReference type="ARBA" id="ARBA00023268"/>
    </source>
</evidence>
<feature type="domain" description="Tetrapyrrole methylase" evidence="12">
    <location>
        <begin position="162"/>
        <end position="373"/>
    </location>
</feature>
<evidence type="ECO:0000256" key="6">
    <source>
        <dbReference type="ARBA" id="ARBA00023002"/>
    </source>
</evidence>
<evidence type="ECO:0000256" key="9">
    <source>
        <dbReference type="ARBA" id="ARBA00023244"/>
    </source>
</evidence>
<dbReference type="Proteomes" id="UP001595823">
    <property type="component" value="Unassembled WGS sequence"/>
</dbReference>
<protein>
    <submittedName>
        <fullName evidence="13">Uroporphyrinogen-III C-methyltransferase</fullName>
        <ecNumber evidence="13">2.1.1.107</ecNumber>
    </submittedName>
</protein>
<dbReference type="PANTHER" id="PTHR45790:SF3">
    <property type="entry name" value="S-ADENOSYL-L-METHIONINE-DEPENDENT UROPORPHYRINOGEN III METHYLTRANSFERASE, CHLOROPLASTIC"/>
    <property type="match status" value="1"/>
</dbReference>
<evidence type="ECO:0000259" key="12">
    <source>
        <dbReference type="Pfam" id="PF00590"/>
    </source>
</evidence>
<dbReference type="InterPro" id="IPR014777">
    <property type="entry name" value="4pyrrole_Mease_sub1"/>
</dbReference>
<dbReference type="EMBL" id="JBHSDK010000001">
    <property type="protein sequence ID" value="MFC4333773.1"/>
    <property type="molecule type" value="Genomic_DNA"/>
</dbReference>
<keyword evidence="4 13" id="KW-0808">Transferase</keyword>
<evidence type="ECO:0000256" key="11">
    <source>
        <dbReference type="ARBA" id="ARBA00047561"/>
    </source>
</evidence>
<dbReference type="GO" id="GO:0004851">
    <property type="term" value="F:uroporphyrin-III C-methyltransferase activity"/>
    <property type="evidence" value="ECO:0007669"/>
    <property type="project" value="UniProtKB-EC"/>
</dbReference>
<dbReference type="Gene3D" id="3.40.1010.10">
    <property type="entry name" value="Cobalt-precorrin-4 Transmethylase, Domain 1"/>
    <property type="match status" value="1"/>
</dbReference>
<keyword evidence="5" id="KW-0949">S-adenosyl-L-methionine</keyword>
<evidence type="ECO:0000313" key="13">
    <source>
        <dbReference type="EMBL" id="MFC4333773.1"/>
    </source>
</evidence>
<evidence type="ECO:0000256" key="2">
    <source>
        <dbReference type="ARBA" id="ARBA00022573"/>
    </source>
</evidence>
<dbReference type="CDD" id="cd11642">
    <property type="entry name" value="SUMT"/>
    <property type="match status" value="1"/>
</dbReference>
<evidence type="ECO:0000256" key="7">
    <source>
        <dbReference type="ARBA" id="ARBA00023027"/>
    </source>
</evidence>
<evidence type="ECO:0000256" key="1">
    <source>
        <dbReference type="ARBA" id="ARBA00005010"/>
    </source>
</evidence>
<keyword evidence="8" id="KW-0456">Lyase</keyword>
<dbReference type="Gene3D" id="3.40.50.720">
    <property type="entry name" value="NAD(P)-binding Rossmann-like Domain"/>
    <property type="match status" value="1"/>
</dbReference>
<keyword evidence="3 13" id="KW-0489">Methyltransferase</keyword>
<dbReference type="NCBIfam" id="TIGR01470">
    <property type="entry name" value="cysG_Nterm"/>
    <property type="match status" value="1"/>
</dbReference>
<reference evidence="14" key="1">
    <citation type="journal article" date="2019" name="Int. J. Syst. Evol. Microbiol.">
        <title>The Global Catalogue of Microorganisms (GCM) 10K type strain sequencing project: providing services to taxonomists for standard genome sequencing and annotation.</title>
        <authorList>
            <consortium name="The Broad Institute Genomics Platform"/>
            <consortium name="The Broad Institute Genome Sequencing Center for Infectious Disease"/>
            <person name="Wu L."/>
            <person name="Ma J."/>
        </authorList>
    </citation>
    <scope>NUCLEOTIDE SEQUENCE [LARGE SCALE GENOMIC DNA]</scope>
    <source>
        <strain evidence="14">IBRC-M 10908</strain>
    </source>
</reference>
<dbReference type="InterPro" id="IPR006366">
    <property type="entry name" value="CobA/CysG_C"/>
</dbReference>
<keyword evidence="7" id="KW-0520">NAD</keyword>
<keyword evidence="6" id="KW-0560">Oxidoreductase</keyword>
<dbReference type="GO" id="GO:0032259">
    <property type="term" value="P:methylation"/>
    <property type="evidence" value="ECO:0007669"/>
    <property type="project" value="UniProtKB-KW"/>
</dbReference>
<dbReference type="SUPFAM" id="SSF51735">
    <property type="entry name" value="NAD(P)-binding Rossmann-fold domains"/>
    <property type="match status" value="1"/>
</dbReference>
<keyword evidence="10" id="KW-0511">Multifunctional enzyme</keyword>
<dbReference type="InterPro" id="IPR050161">
    <property type="entry name" value="Siro_Cobalamin_biosynth"/>
</dbReference>
<dbReference type="InterPro" id="IPR000878">
    <property type="entry name" value="4pyrrol_Mease"/>
</dbReference>
<dbReference type="InterPro" id="IPR012409">
    <property type="entry name" value="Sirohaem_synth"/>
</dbReference>
<dbReference type="EC" id="2.1.1.107" evidence="13"/>
<dbReference type="PANTHER" id="PTHR45790">
    <property type="entry name" value="SIROHEME SYNTHASE-RELATED"/>
    <property type="match status" value="1"/>
</dbReference>
<dbReference type="Gene3D" id="3.30.950.10">
    <property type="entry name" value="Methyltransferase, Cobalt-precorrin-4 Transmethylase, Domain 2"/>
    <property type="match status" value="1"/>
</dbReference>
<comment type="pathway">
    <text evidence="1">Porphyrin-containing compound metabolism; siroheme biosynthesis; sirohydrochlorin from precorrin-2: step 1/1.</text>
</comment>
<keyword evidence="14" id="KW-1185">Reference proteome</keyword>
<keyword evidence="9" id="KW-0627">Porphyrin biosynthesis</keyword>
<dbReference type="NCBIfam" id="TIGR01469">
    <property type="entry name" value="cobA_cysG_Cterm"/>
    <property type="match status" value="1"/>
</dbReference>
<dbReference type="SUPFAM" id="SSF53790">
    <property type="entry name" value="Tetrapyrrole methylase"/>
    <property type="match status" value="1"/>
</dbReference>
<comment type="catalytic activity">
    <reaction evidence="11">
        <text>precorrin-2 + NAD(+) = sirohydrochlorin + NADH + 2 H(+)</text>
        <dbReference type="Rhea" id="RHEA:15613"/>
        <dbReference type="ChEBI" id="CHEBI:15378"/>
        <dbReference type="ChEBI" id="CHEBI:57540"/>
        <dbReference type="ChEBI" id="CHEBI:57945"/>
        <dbReference type="ChEBI" id="CHEBI:58351"/>
        <dbReference type="ChEBI" id="CHEBI:58827"/>
        <dbReference type="EC" id="1.3.1.76"/>
    </reaction>
</comment>
<dbReference type="InterPro" id="IPR014776">
    <property type="entry name" value="4pyrrole_Mease_sub2"/>
</dbReference>
<evidence type="ECO:0000256" key="5">
    <source>
        <dbReference type="ARBA" id="ARBA00022691"/>
    </source>
</evidence>
<sequence length="400" mass="41500">MSILPIGLNLESKPVTVIGAGAVAARRVMKLAAAGAVVTVVAPEATTAVETMAARGEVAWERREWSDGDLEGAWFAVAATDSPEVNAAVAEEAERRRVWCVRSDAGDESGAWMSASVTVGDVTVGVNATRNPKRAMAVRDEVERVLEAGAVALGPEKRRGQVTLVGSGPGHPGLITVAGLAALRQAEVVVTDHLVPQELLAELSGDVELIDAAKIPYGRQTGQDEINRLLVEHAQKGKAVVRLKGGDGFVFGRGAEEMDACAAEQIPVRVVPGVSSSLAGPVSAGVSVTERGVVHDFTVISGHVPPGHPNGLTDWRSVAGLTGTLVLLMAVKNRAAIAEALMEHGKAGDTPVRVVENATTPRQTELSTTLERLGDEEVSSPAVIVVGPVAGRARELPSIG</sequence>